<evidence type="ECO:0000256" key="1">
    <source>
        <dbReference type="ARBA" id="ARBA00001798"/>
    </source>
</evidence>
<dbReference type="InterPro" id="IPR036397">
    <property type="entry name" value="RNaseH_sf"/>
</dbReference>
<dbReference type="CDD" id="cd22582">
    <property type="entry name" value="BRcat_RBR_unk"/>
    <property type="match status" value="1"/>
</dbReference>
<dbReference type="Pfam" id="PF01485">
    <property type="entry name" value="IBR"/>
    <property type="match status" value="1"/>
</dbReference>
<dbReference type="Gene3D" id="3.30.420.10">
    <property type="entry name" value="Ribonuclease H-like superfamily/Ribonuclease H"/>
    <property type="match status" value="1"/>
</dbReference>
<keyword evidence="8" id="KW-0677">Repeat</keyword>
<comment type="similarity">
    <text evidence="4">Belongs to the RBR family. Ariadne subfamily.</text>
</comment>
<evidence type="ECO:0000256" key="10">
    <source>
        <dbReference type="ARBA" id="ARBA00022786"/>
    </source>
</evidence>
<dbReference type="SMART" id="SM00184">
    <property type="entry name" value="RING"/>
    <property type="match status" value="2"/>
</dbReference>
<evidence type="ECO:0000256" key="2">
    <source>
        <dbReference type="ARBA" id="ARBA00001947"/>
    </source>
</evidence>
<evidence type="ECO:0000256" key="7">
    <source>
        <dbReference type="ARBA" id="ARBA00022723"/>
    </source>
</evidence>
<keyword evidence="9 12" id="KW-0863">Zinc-finger</keyword>
<comment type="caution">
    <text evidence="15">The sequence shown here is derived from an EMBL/GenBank/DDBJ whole genome shotgun (WGS) entry which is preliminary data.</text>
</comment>
<sequence>MALMEGLHAALRLGIRNATILTDYMLLHNHMLGIWRPKKQLADIMSLRRQFFDRCEITLVEHSQVSYVFKLARDFIDAQIAKALAERSERYTICLEDTEVSKIHAVEGCAHRFCMSCIKEHVRIKLLYGTLPSCPRDGCNSKLTAEGSEVFLSPQLLEIMAQRIREEQIPPTQKIYCPYPKCSVLMSLTELMKLMQGTCSNYTVADVVTLRKCVKCRGCFCFRCKVPCVGTATLHRDAWNLVSKERLADMIDQVMSLRRQFDRCEITLVEHSQVSYVFKSARDYIDAQIAKALAERSKRCNICLEDTEVSKIHAVEGCAHRFCLSCMKEHVRTKLLHGTLPSCPQDGCTSKLTVEDSKVFLSPQLLEIMVQRIGEEQIPPTQKIYCPYPKCSALMSLSELMKPMQGTCSKYTVADVVTLRKCVKCTGSFCFRCKVPWHDRMPCTDYKRVPAWPSRRCQVTEPCTTAAVVAVCEMQAHD</sequence>
<evidence type="ECO:0000256" key="5">
    <source>
        <dbReference type="ARBA" id="ARBA00012251"/>
    </source>
</evidence>
<gene>
    <name evidence="15" type="ORF">BDA96_02G132500</name>
</gene>
<proteinExistence type="inferred from homology"/>
<dbReference type="GO" id="GO:0003676">
    <property type="term" value="F:nucleic acid binding"/>
    <property type="evidence" value="ECO:0007669"/>
    <property type="project" value="InterPro"/>
</dbReference>
<evidence type="ECO:0000259" key="14">
    <source>
        <dbReference type="PROSITE" id="PS51873"/>
    </source>
</evidence>
<accession>A0A921RPP4</accession>
<dbReference type="GO" id="GO:0008270">
    <property type="term" value="F:zinc ion binding"/>
    <property type="evidence" value="ECO:0007669"/>
    <property type="project" value="UniProtKB-KW"/>
</dbReference>
<keyword evidence="10" id="KW-0833">Ubl conjugation pathway</keyword>
<dbReference type="SUPFAM" id="SSF57850">
    <property type="entry name" value="RING/U-box"/>
    <property type="match status" value="2"/>
</dbReference>
<dbReference type="Gene3D" id="3.30.40.10">
    <property type="entry name" value="Zinc/RING finger domain, C3HC4 (zinc finger)"/>
    <property type="match status" value="2"/>
</dbReference>
<dbReference type="Proteomes" id="UP000807115">
    <property type="component" value="Chromosome 2"/>
</dbReference>
<dbReference type="EMBL" id="CM027681">
    <property type="protein sequence ID" value="KAG0542767.1"/>
    <property type="molecule type" value="Genomic_DNA"/>
</dbReference>
<organism evidence="15 16">
    <name type="scientific">Sorghum bicolor</name>
    <name type="common">Sorghum</name>
    <name type="synonym">Sorghum vulgare</name>
    <dbReference type="NCBI Taxonomy" id="4558"/>
    <lineage>
        <taxon>Eukaryota</taxon>
        <taxon>Viridiplantae</taxon>
        <taxon>Streptophyta</taxon>
        <taxon>Embryophyta</taxon>
        <taxon>Tracheophyta</taxon>
        <taxon>Spermatophyta</taxon>
        <taxon>Magnoliopsida</taxon>
        <taxon>Liliopsida</taxon>
        <taxon>Poales</taxon>
        <taxon>Poaceae</taxon>
        <taxon>PACMAD clade</taxon>
        <taxon>Panicoideae</taxon>
        <taxon>Andropogonodae</taxon>
        <taxon>Andropogoneae</taxon>
        <taxon>Sorghinae</taxon>
        <taxon>Sorghum</taxon>
    </lineage>
</organism>
<name>A0A921RPP4_SORBI</name>
<evidence type="ECO:0000256" key="11">
    <source>
        <dbReference type="ARBA" id="ARBA00022833"/>
    </source>
</evidence>
<dbReference type="InterPro" id="IPR002867">
    <property type="entry name" value="IBR_dom"/>
</dbReference>
<feature type="domain" description="RING-type" evidence="13">
    <location>
        <begin position="93"/>
        <end position="137"/>
    </location>
</feature>
<dbReference type="SMART" id="SM00647">
    <property type="entry name" value="IBR"/>
    <property type="match status" value="2"/>
</dbReference>
<evidence type="ECO:0000313" key="16">
    <source>
        <dbReference type="Proteomes" id="UP000807115"/>
    </source>
</evidence>
<feature type="domain" description="RING-type" evidence="13">
    <location>
        <begin position="300"/>
        <end position="346"/>
    </location>
</feature>
<evidence type="ECO:0000256" key="12">
    <source>
        <dbReference type="PROSITE-ProRule" id="PRU00175"/>
    </source>
</evidence>
<dbReference type="GO" id="GO:0016567">
    <property type="term" value="P:protein ubiquitination"/>
    <property type="evidence" value="ECO:0007669"/>
    <property type="project" value="InterPro"/>
</dbReference>
<dbReference type="InterPro" id="IPR017907">
    <property type="entry name" value="Znf_RING_CS"/>
</dbReference>
<evidence type="ECO:0000313" key="15">
    <source>
        <dbReference type="EMBL" id="KAG0542767.1"/>
    </source>
</evidence>
<reference evidence="15" key="2">
    <citation type="submission" date="2020-10" db="EMBL/GenBank/DDBJ databases">
        <authorList>
            <person name="Cooper E.A."/>
            <person name="Brenton Z.W."/>
            <person name="Flinn B.S."/>
            <person name="Jenkins J."/>
            <person name="Shu S."/>
            <person name="Flowers D."/>
            <person name="Luo F."/>
            <person name="Wang Y."/>
            <person name="Xia P."/>
            <person name="Barry K."/>
            <person name="Daum C."/>
            <person name="Lipzen A."/>
            <person name="Yoshinaga Y."/>
            <person name="Schmutz J."/>
            <person name="Saski C."/>
            <person name="Vermerris W."/>
            <person name="Kresovich S."/>
        </authorList>
    </citation>
    <scope>NUCLEOTIDE SEQUENCE</scope>
</reference>
<dbReference type="InterPro" id="IPR044066">
    <property type="entry name" value="TRIAD_supradom"/>
</dbReference>
<evidence type="ECO:0000256" key="4">
    <source>
        <dbReference type="ARBA" id="ARBA00005884"/>
    </source>
</evidence>
<dbReference type="FunFam" id="3.30.40.10:FF:000230">
    <property type="entry name" value="RBR-type E3 ubiquitin transferase"/>
    <property type="match status" value="2"/>
</dbReference>
<dbReference type="GO" id="GO:0061630">
    <property type="term" value="F:ubiquitin protein ligase activity"/>
    <property type="evidence" value="ECO:0007669"/>
    <property type="project" value="UniProtKB-EC"/>
</dbReference>
<evidence type="ECO:0000256" key="6">
    <source>
        <dbReference type="ARBA" id="ARBA00022679"/>
    </source>
</evidence>
<dbReference type="PROSITE" id="PS00518">
    <property type="entry name" value="ZF_RING_1"/>
    <property type="match status" value="2"/>
</dbReference>
<protein>
    <recommendedName>
        <fullName evidence="5">RBR-type E3 ubiquitin transferase</fullName>
        <ecNumber evidence="5">2.3.2.31</ecNumber>
    </recommendedName>
</protein>
<keyword evidence="7" id="KW-0479">Metal-binding</keyword>
<evidence type="ECO:0000259" key="13">
    <source>
        <dbReference type="PROSITE" id="PS50089"/>
    </source>
</evidence>
<dbReference type="PANTHER" id="PTHR11685">
    <property type="entry name" value="RBR FAMILY RING FINGER AND IBR DOMAIN-CONTAINING"/>
    <property type="match status" value="1"/>
</dbReference>
<keyword evidence="11" id="KW-0862">Zinc</keyword>
<comment type="cofactor">
    <cofactor evidence="2">
        <name>Zn(2+)</name>
        <dbReference type="ChEBI" id="CHEBI:29105"/>
    </cofactor>
</comment>
<dbReference type="InterPro" id="IPR031127">
    <property type="entry name" value="E3_UB_ligase_RBR"/>
</dbReference>
<evidence type="ECO:0000256" key="9">
    <source>
        <dbReference type="ARBA" id="ARBA00022771"/>
    </source>
</evidence>
<dbReference type="EC" id="2.3.2.31" evidence="5"/>
<reference evidence="15" key="1">
    <citation type="journal article" date="2019" name="BMC Genomics">
        <title>A new reference genome for Sorghum bicolor reveals high levels of sequence similarity between sweet and grain genotypes: implications for the genetics of sugar metabolism.</title>
        <authorList>
            <person name="Cooper E.A."/>
            <person name="Brenton Z.W."/>
            <person name="Flinn B.S."/>
            <person name="Jenkins J."/>
            <person name="Shu S."/>
            <person name="Flowers D."/>
            <person name="Luo F."/>
            <person name="Wang Y."/>
            <person name="Xia P."/>
            <person name="Barry K."/>
            <person name="Daum C."/>
            <person name="Lipzen A."/>
            <person name="Yoshinaga Y."/>
            <person name="Schmutz J."/>
            <person name="Saski C."/>
            <person name="Vermerris W."/>
            <person name="Kresovich S."/>
        </authorList>
    </citation>
    <scope>NUCLEOTIDE SEQUENCE</scope>
</reference>
<dbReference type="AlphaFoldDB" id="A0A921RPP4"/>
<dbReference type="InterPro" id="IPR001841">
    <property type="entry name" value="Znf_RING"/>
</dbReference>
<comment type="function">
    <text evidence="3">Might act as an E3 ubiquitin-protein ligase, or as part of E3 complex, which accepts ubiquitin from specific E2 ubiquitin-conjugating enzymes and then transfers it to substrates.</text>
</comment>
<keyword evidence="6" id="KW-0808">Transferase</keyword>
<comment type="catalytic activity">
    <reaction evidence="1">
        <text>[E2 ubiquitin-conjugating enzyme]-S-ubiquitinyl-L-cysteine + [acceptor protein]-L-lysine = [E2 ubiquitin-conjugating enzyme]-L-cysteine + [acceptor protein]-N(6)-ubiquitinyl-L-lysine.</text>
        <dbReference type="EC" id="2.3.2.31"/>
    </reaction>
</comment>
<dbReference type="PROSITE" id="PS51873">
    <property type="entry name" value="TRIAD"/>
    <property type="match status" value="1"/>
</dbReference>
<feature type="domain" description="RING-type" evidence="14">
    <location>
        <begin position="296"/>
        <end position="478"/>
    </location>
</feature>
<dbReference type="InterPro" id="IPR013083">
    <property type="entry name" value="Znf_RING/FYVE/PHD"/>
</dbReference>
<evidence type="ECO:0000256" key="3">
    <source>
        <dbReference type="ARBA" id="ARBA00003976"/>
    </source>
</evidence>
<evidence type="ECO:0000256" key="8">
    <source>
        <dbReference type="ARBA" id="ARBA00022737"/>
    </source>
</evidence>
<dbReference type="PROSITE" id="PS50089">
    <property type="entry name" value="ZF_RING_2"/>
    <property type="match status" value="2"/>
</dbReference>